<dbReference type="Gene3D" id="1.10.357.10">
    <property type="entry name" value="Tetracycline Repressor, domain 2"/>
    <property type="match status" value="1"/>
</dbReference>
<dbReference type="Pfam" id="PF13305">
    <property type="entry name" value="TetR_C_33"/>
    <property type="match status" value="1"/>
</dbReference>
<accession>A1BCK3</accession>
<dbReference type="KEGG" id="cph:Cpha266_0060"/>
<keyword evidence="1" id="KW-0805">Transcription regulation</keyword>
<dbReference type="InterPro" id="IPR036271">
    <property type="entry name" value="Tet_transcr_reg_TetR-rel_C_sf"/>
</dbReference>
<evidence type="ECO:0000313" key="6">
    <source>
        <dbReference type="EMBL" id="ABL64130.1"/>
    </source>
</evidence>
<dbReference type="Pfam" id="PF00440">
    <property type="entry name" value="TetR_N"/>
    <property type="match status" value="1"/>
</dbReference>
<evidence type="ECO:0000313" key="7">
    <source>
        <dbReference type="Proteomes" id="UP000008701"/>
    </source>
</evidence>
<evidence type="ECO:0000256" key="4">
    <source>
        <dbReference type="PROSITE-ProRule" id="PRU00335"/>
    </source>
</evidence>
<dbReference type="PANTHER" id="PTHR30055">
    <property type="entry name" value="HTH-TYPE TRANSCRIPTIONAL REGULATOR RUTR"/>
    <property type="match status" value="1"/>
</dbReference>
<dbReference type="GO" id="GO:0000976">
    <property type="term" value="F:transcription cis-regulatory region binding"/>
    <property type="evidence" value="ECO:0007669"/>
    <property type="project" value="TreeGrafter"/>
</dbReference>
<dbReference type="STRING" id="290317.Cpha266_0060"/>
<evidence type="ECO:0000256" key="3">
    <source>
        <dbReference type="ARBA" id="ARBA00023163"/>
    </source>
</evidence>
<keyword evidence="7" id="KW-1185">Reference proteome</keyword>
<dbReference type="PANTHER" id="PTHR30055:SF243">
    <property type="entry name" value="HTH-TYPE TRANSCRIPTIONAL REGULATOR RV1816"/>
    <property type="match status" value="1"/>
</dbReference>
<dbReference type="AlphaFoldDB" id="A1BCK3"/>
<keyword evidence="2 4" id="KW-0238">DNA-binding</keyword>
<feature type="domain" description="HTH tetR-type" evidence="5">
    <location>
        <begin position="14"/>
        <end position="74"/>
    </location>
</feature>
<dbReference type="EMBL" id="CP000492">
    <property type="protein sequence ID" value="ABL64130.1"/>
    <property type="molecule type" value="Genomic_DNA"/>
</dbReference>
<dbReference type="InterPro" id="IPR009057">
    <property type="entry name" value="Homeodomain-like_sf"/>
</dbReference>
<evidence type="ECO:0000256" key="1">
    <source>
        <dbReference type="ARBA" id="ARBA00023015"/>
    </source>
</evidence>
<dbReference type="Proteomes" id="UP000008701">
    <property type="component" value="Chromosome"/>
</dbReference>
<dbReference type="PROSITE" id="PS50977">
    <property type="entry name" value="HTH_TETR_2"/>
    <property type="match status" value="1"/>
</dbReference>
<dbReference type="InterPro" id="IPR050109">
    <property type="entry name" value="HTH-type_TetR-like_transc_reg"/>
</dbReference>
<dbReference type="SUPFAM" id="SSF48498">
    <property type="entry name" value="Tetracyclin repressor-like, C-terminal domain"/>
    <property type="match status" value="1"/>
</dbReference>
<evidence type="ECO:0000259" key="5">
    <source>
        <dbReference type="PROSITE" id="PS50977"/>
    </source>
</evidence>
<dbReference type="HOGENOM" id="CLU_069356_9_0_10"/>
<feature type="DNA-binding region" description="H-T-H motif" evidence="4">
    <location>
        <begin position="37"/>
        <end position="56"/>
    </location>
</feature>
<proteinExistence type="predicted"/>
<dbReference type="eggNOG" id="COG1309">
    <property type="taxonomic scope" value="Bacteria"/>
</dbReference>
<dbReference type="InterPro" id="IPR001647">
    <property type="entry name" value="HTH_TetR"/>
</dbReference>
<protein>
    <submittedName>
        <fullName evidence="6">Transcriptional regulator, TetR family</fullName>
    </submittedName>
</protein>
<evidence type="ECO:0000256" key="2">
    <source>
        <dbReference type="ARBA" id="ARBA00023125"/>
    </source>
</evidence>
<dbReference type="InterPro" id="IPR025996">
    <property type="entry name" value="MT1864/Rv1816-like_C"/>
</dbReference>
<dbReference type="SUPFAM" id="SSF46689">
    <property type="entry name" value="Homeodomain-like"/>
    <property type="match status" value="1"/>
</dbReference>
<sequence>MTTMARPFKALQMPNLSESIKEAAWRQINEFGASSLSLRKIARELGITAPAIYNYFPDRDALVTALIIDAYASFGDCQHEAGQAHPGQGREIERLKATGLAYRKWALVHPLRYLLIFGNPVPGYVPPMQKLLPVMMRSLGTLVGIIAELHVLGRLHIEGVPLPMLKPGNRFFALMETADEGMHAVYAVAMLIWSRVHGLVSLEITGQQLPFAEDGAALYLFELDSICRQFVRSPESAPDATGFSSNH</sequence>
<keyword evidence="3" id="KW-0804">Transcription</keyword>
<gene>
    <name evidence="6" type="ordered locus">Cpha266_0060</name>
</gene>
<reference evidence="6 7" key="1">
    <citation type="submission" date="2006-12" db="EMBL/GenBank/DDBJ databases">
        <title>Complete sequence of Chlorobium phaeobacteroides DSM 266.</title>
        <authorList>
            <consortium name="US DOE Joint Genome Institute"/>
            <person name="Copeland A."/>
            <person name="Lucas S."/>
            <person name="Lapidus A."/>
            <person name="Barry K."/>
            <person name="Detter J.C."/>
            <person name="Glavina del Rio T."/>
            <person name="Hammon N."/>
            <person name="Israni S."/>
            <person name="Pitluck S."/>
            <person name="Goltsman E."/>
            <person name="Schmutz J."/>
            <person name="Larimer F."/>
            <person name="Land M."/>
            <person name="Hauser L."/>
            <person name="Mikhailova N."/>
            <person name="Li T."/>
            <person name="Overmann J."/>
            <person name="Bryant D.A."/>
            <person name="Richardson P."/>
        </authorList>
    </citation>
    <scope>NUCLEOTIDE SEQUENCE [LARGE SCALE GENOMIC DNA]</scope>
    <source>
        <strain evidence="6 7">DSM 266</strain>
    </source>
</reference>
<dbReference type="GO" id="GO:0003700">
    <property type="term" value="F:DNA-binding transcription factor activity"/>
    <property type="evidence" value="ECO:0007669"/>
    <property type="project" value="TreeGrafter"/>
</dbReference>
<name>A1BCK3_CHLPD</name>
<organism evidence="6 7">
    <name type="scientific">Chlorobium phaeobacteroides (strain DSM 266 / SMG 266 / 2430)</name>
    <dbReference type="NCBI Taxonomy" id="290317"/>
    <lineage>
        <taxon>Bacteria</taxon>
        <taxon>Pseudomonadati</taxon>
        <taxon>Chlorobiota</taxon>
        <taxon>Chlorobiia</taxon>
        <taxon>Chlorobiales</taxon>
        <taxon>Chlorobiaceae</taxon>
        <taxon>Chlorobium/Pelodictyon group</taxon>
        <taxon>Chlorobium</taxon>
    </lineage>
</organism>